<comment type="caution">
    <text evidence="1">The sequence shown here is derived from an EMBL/GenBank/DDBJ whole genome shotgun (WGS) entry which is preliminary data.</text>
</comment>
<evidence type="ECO:0000313" key="1">
    <source>
        <dbReference type="EMBL" id="TCD27803.1"/>
    </source>
</evidence>
<dbReference type="OrthoDB" id="1090702at2"/>
<evidence type="ECO:0000313" key="2">
    <source>
        <dbReference type="Proteomes" id="UP000293925"/>
    </source>
</evidence>
<proteinExistence type="predicted"/>
<keyword evidence="2" id="KW-1185">Reference proteome</keyword>
<dbReference type="EMBL" id="SJSO01000005">
    <property type="protein sequence ID" value="TCD27803.1"/>
    <property type="molecule type" value="Genomic_DNA"/>
</dbReference>
<name>A0A4R0PXZ1_9SPHI</name>
<dbReference type="RefSeq" id="WP_131528851.1">
    <property type="nucleotide sequence ID" value="NZ_SJSO01000005.1"/>
</dbReference>
<reference evidence="1 2" key="1">
    <citation type="submission" date="2019-02" db="EMBL/GenBank/DDBJ databases">
        <title>Pedobacter sp. RP-3-21 sp. nov., isolated from Arctic soil.</title>
        <authorList>
            <person name="Dahal R.H."/>
        </authorList>
    </citation>
    <scope>NUCLEOTIDE SEQUENCE [LARGE SCALE GENOMIC DNA]</scope>
    <source>
        <strain evidence="1 2">RP-3-21</strain>
    </source>
</reference>
<organism evidence="1 2">
    <name type="scientific">Pedobacter psychrodurus</name>
    <dbReference type="NCBI Taxonomy" id="2530456"/>
    <lineage>
        <taxon>Bacteria</taxon>
        <taxon>Pseudomonadati</taxon>
        <taxon>Bacteroidota</taxon>
        <taxon>Sphingobacteriia</taxon>
        <taxon>Sphingobacteriales</taxon>
        <taxon>Sphingobacteriaceae</taxon>
        <taxon>Pedobacter</taxon>
    </lineage>
</organism>
<protein>
    <submittedName>
        <fullName evidence="1">Uncharacterized protein</fullName>
    </submittedName>
</protein>
<sequence length="380" mass="43637">MIKPLKYKSINWINGMKLSSDHFTVSDLYLQDFVRDAVSIQLNNSNYGFLPPFTGYKSSHDIEIIEKATNHIEVRVKYCNAVTPEGCHIDIVQSDHMMDTLVHNHYFGQSEPRNYVILLVVSPFNRTPTGTPNPEESPIRYPELAKSYAIAVLPESEVSSQTADSYFLTIGQVYYENGRLTINNNYIPPSSTITSHPALIRYYESFSVLLNDLQLAAFKIIDKTGGRDNITPLGRNIRLISEKIVDYIAGLFYEYRNIAHRESPAVLVGYFSSLAHIFFTAIKLIDPREREELLKYFYEWKDVTPGNFEELLAKTIELVYDHKQINNSMLMANEFMNVLVALWNKLSGLEYIGQRKENIVVAEQQVVQQVQARKTWTLLD</sequence>
<dbReference type="Proteomes" id="UP000293925">
    <property type="component" value="Unassembled WGS sequence"/>
</dbReference>
<gene>
    <name evidence="1" type="ORF">EZ456_07595</name>
</gene>
<accession>A0A4R0PXZ1</accession>
<dbReference type="AlphaFoldDB" id="A0A4R0PXZ1"/>